<organism evidence="2 3">
    <name type="scientific">Rangifer tarandus platyrhynchus</name>
    <name type="common">Svalbard reindeer</name>
    <dbReference type="NCBI Taxonomy" id="3082113"/>
    <lineage>
        <taxon>Eukaryota</taxon>
        <taxon>Metazoa</taxon>
        <taxon>Chordata</taxon>
        <taxon>Craniata</taxon>
        <taxon>Vertebrata</taxon>
        <taxon>Euteleostomi</taxon>
        <taxon>Mammalia</taxon>
        <taxon>Eutheria</taxon>
        <taxon>Laurasiatheria</taxon>
        <taxon>Artiodactyla</taxon>
        <taxon>Ruminantia</taxon>
        <taxon>Pecora</taxon>
        <taxon>Cervidae</taxon>
        <taxon>Odocoileinae</taxon>
        <taxon>Rangifer</taxon>
    </lineage>
</organism>
<name>A0ABN8ZJ60_RANTA</name>
<evidence type="ECO:0000256" key="1">
    <source>
        <dbReference type="SAM" id="MobiDB-lite"/>
    </source>
</evidence>
<gene>
    <name evidence="2" type="ORF">MRATA1EN1_LOCUS22502</name>
</gene>
<dbReference type="EMBL" id="OX460345">
    <property type="protein sequence ID" value="CAI9173540.1"/>
    <property type="molecule type" value="Genomic_DNA"/>
</dbReference>
<feature type="region of interest" description="Disordered" evidence="1">
    <location>
        <begin position="138"/>
        <end position="161"/>
    </location>
</feature>
<evidence type="ECO:0000313" key="2">
    <source>
        <dbReference type="EMBL" id="CAI9173540.1"/>
    </source>
</evidence>
<feature type="region of interest" description="Disordered" evidence="1">
    <location>
        <begin position="1"/>
        <end position="116"/>
    </location>
</feature>
<dbReference type="Proteomes" id="UP001176941">
    <property type="component" value="Chromosome 34"/>
</dbReference>
<sequence length="161" mass="16895">MELCAPFREGSARDKKALQGPSGCLGVLQGRTHQGTPSSPSPLAGGTQQRSDRGDPGAHTPSRRAHIAPRPRRSRAHSAGRVCGTAETRAPGQGDGRRGTHLLPPRPSQDPKVQVSPPATDLCVRIYVFILFPSSVEVSPSRCASGGKRTSPSATPPPPNK</sequence>
<keyword evidence="3" id="KW-1185">Reference proteome</keyword>
<accession>A0ABN8ZJ60</accession>
<protein>
    <submittedName>
        <fullName evidence="2">Uncharacterized protein</fullName>
    </submittedName>
</protein>
<reference evidence="2" key="1">
    <citation type="submission" date="2023-04" db="EMBL/GenBank/DDBJ databases">
        <authorList>
            <consortium name="ELIXIR-Norway"/>
        </authorList>
    </citation>
    <scope>NUCLEOTIDE SEQUENCE [LARGE SCALE GENOMIC DNA]</scope>
</reference>
<feature type="compositionally biased region" description="Basic residues" evidence="1">
    <location>
        <begin position="61"/>
        <end position="78"/>
    </location>
</feature>
<evidence type="ECO:0000313" key="3">
    <source>
        <dbReference type="Proteomes" id="UP001176941"/>
    </source>
</evidence>
<proteinExistence type="predicted"/>